<sequence length="145" mass="16724">MEEQGEEEEQEEQEEQQGGRHKTHSALEVSGSLALWLSGSLGLGPHHTTRPHGSWRWVARFSRWGFASRSPGLIPPHAASPAKKRERERRELKYQSRRRFYPPLGGRPNPTTARGLPFYPTQKWEDKRQEDSRALVQGTKSRNQE</sequence>
<feature type="region of interest" description="Disordered" evidence="1">
    <location>
        <begin position="68"/>
        <end position="145"/>
    </location>
</feature>
<protein>
    <submittedName>
        <fullName evidence="2">Uncharacterized protein</fullName>
    </submittedName>
</protein>
<organism evidence="2 3">
    <name type="scientific">Ajellomyces capsulatus (strain G186AR / H82 / ATCC MYA-2454 / RMSCC 2432)</name>
    <name type="common">Darling's disease fungus</name>
    <name type="synonym">Histoplasma capsulatum</name>
    <dbReference type="NCBI Taxonomy" id="447093"/>
    <lineage>
        <taxon>Eukaryota</taxon>
        <taxon>Fungi</taxon>
        <taxon>Dikarya</taxon>
        <taxon>Ascomycota</taxon>
        <taxon>Pezizomycotina</taxon>
        <taxon>Eurotiomycetes</taxon>
        <taxon>Eurotiomycetidae</taxon>
        <taxon>Onygenales</taxon>
        <taxon>Ajellomycetaceae</taxon>
        <taxon>Histoplasma</taxon>
    </lineage>
</organism>
<accession>C0NU99</accession>
<feature type="region of interest" description="Disordered" evidence="1">
    <location>
        <begin position="1"/>
        <end position="27"/>
    </location>
</feature>
<dbReference type="AlphaFoldDB" id="C0NU99"/>
<evidence type="ECO:0000313" key="3">
    <source>
        <dbReference type="Proteomes" id="UP000001631"/>
    </source>
</evidence>
<dbReference type="HOGENOM" id="CLU_1786346_0_0_1"/>
<dbReference type="GeneID" id="69039946"/>
<gene>
    <name evidence="2" type="ORF">HCBG_06930</name>
</gene>
<reference evidence="2" key="1">
    <citation type="submission" date="2009-02" db="EMBL/GenBank/DDBJ databases">
        <title>The Genome Sequence of Ajellomyces capsulatus strain G186AR.</title>
        <authorList>
            <consortium name="The Broad Institute Genome Sequencing Platform"/>
            <person name="Champion M."/>
            <person name="Cuomo C."/>
            <person name="Ma L.-J."/>
            <person name="Henn M.R."/>
            <person name="Sil A."/>
            <person name="Goldman B."/>
            <person name="Young S.K."/>
            <person name="Kodira C.D."/>
            <person name="Zeng Q."/>
            <person name="Koehrsen M."/>
            <person name="Alvarado L."/>
            <person name="Berlin A."/>
            <person name="Borenstein D."/>
            <person name="Chen Z."/>
            <person name="Engels R."/>
            <person name="Freedman E."/>
            <person name="Gellesch M."/>
            <person name="Goldberg J."/>
            <person name="Griggs A."/>
            <person name="Gujja S."/>
            <person name="Heiman D."/>
            <person name="Hepburn T."/>
            <person name="Howarth C."/>
            <person name="Jen D."/>
            <person name="Larson L."/>
            <person name="Lewis B."/>
            <person name="Mehta T."/>
            <person name="Park D."/>
            <person name="Pearson M."/>
            <person name="Roberts A."/>
            <person name="Saif S."/>
            <person name="Shea T."/>
            <person name="Shenoy N."/>
            <person name="Sisk P."/>
            <person name="Stolte C."/>
            <person name="Sykes S."/>
            <person name="Walk T."/>
            <person name="White J."/>
            <person name="Yandava C."/>
            <person name="Klein B."/>
            <person name="McEwen J.G."/>
            <person name="Puccia R."/>
            <person name="Goldman G.H."/>
            <person name="Felipe M.S."/>
            <person name="Nino-Vega G."/>
            <person name="San-Blas G."/>
            <person name="Taylor J."/>
            <person name="Mendoza L."/>
            <person name="Galagan J."/>
            <person name="Nusbaum C."/>
            <person name="Birren B."/>
        </authorList>
    </citation>
    <scope>NUCLEOTIDE SEQUENCE</scope>
    <source>
        <strain evidence="2">G186AR</strain>
    </source>
</reference>
<proteinExistence type="predicted"/>
<evidence type="ECO:0000313" key="2">
    <source>
        <dbReference type="EMBL" id="EEH04979.1"/>
    </source>
</evidence>
<feature type="compositionally biased region" description="Basic and acidic residues" evidence="1">
    <location>
        <begin position="123"/>
        <end position="133"/>
    </location>
</feature>
<dbReference type="InParanoid" id="C0NU99"/>
<feature type="compositionally biased region" description="Basic and acidic residues" evidence="1">
    <location>
        <begin position="83"/>
        <end position="94"/>
    </location>
</feature>
<name>C0NU99_AJECG</name>
<keyword evidence="3" id="KW-1185">Reference proteome</keyword>
<dbReference type="Proteomes" id="UP000001631">
    <property type="component" value="Unassembled WGS sequence"/>
</dbReference>
<evidence type="ECO:0000256" key="1">
    <source>
        <dbReference type="SAM" id="MobiDB-lite"/>
    </source>
</evidence>
<dbReference type="RefSeq" id="XP_045285460.1">
    <property type="nucleotide sequence ID" value="XM_045433979.1"/>
</dbReference>
<dbReference type="EMBL" id="GG663372">
    <property type="protein sequence ID" value="EEH04979.1"/>
    <property type="molecule type" value="Genomic_DNA"/>
</dbReference>
<feature type="compositionally biased region" description="Acidic residues" evidence="1">
    <location>
        <begin position="1"/>
        <end position="15"/>
    </location>
</feature>